<dbReference type="InterPro" id="IPR001991">
    <property type="entry name" value="Na-dicarboxylate_symporter"/>
</dbReference>
<feature type="transmembrane region" description="Helical" evidence="8">
    <location>
        <begin position="151"/>
        <end position="174"/>
    </location>
</feature>
<dbReference type="GO" id="GO:0016020">
    <property type="term" value="C:membrane"/>
    <property type="evidence" value="ECO:0007669"/>
    <property type="project" value="UniProtKB-SubCell"/>
</dbReference>
<feature type="transmembrane region" description="Helical" evidence="8">
    <location>
        <begin position="46"/>
        <end position="68"/>
    </location>
</feature>
<dbReference type="PROSITE" id="PS00714">
    <property type="entry name" value="NA_DICARBOXYL_SYMP_2"/>
    <property type="match status" value="1"/>
</dbReference>
<dbReference type="GO" id="GO:0015293">
    <property type="term" value="F:symporter activity"/>
    <property type="evidence" value="ECO:0007669"/>
    <property type="project" value="UniProtKB-KW"/>
</dbReference>
<proteinExistence type="predicted"/>
<dbReference type="SUPFAM" id="SSF118215">
    <property type="entry name" value="Proton glutamate symport protein"/>
    <property type="match status" value="1"/>
</dbReference>
<accession>A0A1B9F3C7</accession>
<dbReference type="PATRIC" id="fig|1156395.6.peg.2194"/>
<dbReference type="AlphaFoldDB" id="A0A1B9F3C7"/>
<dbReference type="Proteomes" id="UP000093080">
    <property type="component" value="Unassembled WGS sequence"/>
</dbReference>
<dbReference type="PRINTS" id="PR00173">
    <property type="entry name" value="EDTRNSPORT"/>
</dbReference>
<evidence type="ECO:0000256" key="8">
    <source>
        <dbReference type="SAM" id="Phobius"/>
    </source>
</evidence>
<reference evidence="9 10" key="1">
    <citation type="submission" date="2016-06" db="EMBL/GenBank/DDBJ databases">
        <title>Respiratory ammonification of nitrate coupled to the oxidation of elemental sulfur in deep-sea autotrophic thermophilic bacteria.</title>
        <authorList>
            <person name="Slobodkina G.B."/>
            <person name="Mardanov A.V."/>
            <person name="Ravin N.V."/>
            <person name="Frolova A.A."/>
            <person name="Viryasiv M.B."/>
            <person name="Chernyh N.A."/>
            <person name="Bonch-Osmolovskaya E.A."/>
            <person name="Slobodkin A.I."/>
        </authorList>
    </citation>
    <scope>NUCLEOTIDE SEQUENCE [LARGE SCALE GENOMIC DNA]</scope>
    <source>
        <strain evidence="9 10">S69</strain>
    </source>
</reference>
<evidence type="ECO:0000256" key="2">
    <source>
        <dbReference type="ARBA" id="ARBA00022448"/>
    </source>
</evidence>
<dbReference type="InterPro" id="IPR050746">
    <property type="entry name" value="DAACS"/>
</dbReference>
<feature type="transmembrane region" description="Helical" evidence="8">
    <location>
        <begin position="234"/>
        <end position="257"/>
    </location>
</feature>
<keyword evidence="3 8" id="KW-0812">Transmembrane</keyword>
<dbReference type="Pfam" id="PF00375">
    <property type="entry name" value="SDF"/>
    <property type="match status" value="1"/>
</dbReference>
<feature type="transmembrane region" description="Helical" evidence="8">
    <location>
        <begin position="195"/>
        <end position="219"/>
    </location>
</feature>
<evidence type="ECO:0000256" key="7">
    <source>
        <dbReference type="ARBA" id="ARBA00023180"/>
    </source>
</evidence>
<dbReference type="RefSeq" id="WP_067620124.1">
    <property type="nucleotide sequence ID" value="NZ_MAGO01000012.1"/>
</dbReference>
<feature type="transmembrane region" description="Helical" evidence="8">
    <location>
        <begin position="80"/>
        <end position="101"/>
    </location>
</feature>
<evidence type="ECO:0000313" key="9">
    <source>
        <dbReference type="EMBL" id="OCC14439.1"/>
    </source>
</evidence>
<keyword evidence="2" id="KW-0813">Transport</keyword>
<keyword evidence="5 8" id="KW-1133">Transmembrane helix</keyword>
<dbReference type="STRING" id="1156395.DBT_2168"/>
<evidence type="ECO:0000256" key="1">
    <source>
        <dbReference type="ARBA" id="ARBA00004141"/>
    </source>
</evidence>
<feature type="transmembrane region" description="Helical" evidence="8">
    <location>
        <begin position="341"/>
        <end position="363"/>
    </location>
</feature>
<evidence type="ECO:0000313" key="10">
    <source>
        <dbReference type="Proteomes" id="UP000093080"/>
    </source>
</evidence>
<feature type="transmembrane region" description="Helical" evidence="8">
    <location>
        <begin position="369"/>
        <end position="391"/>
    </location>
</feature>
<dbReference type="PANTHER" id="PTHR11958:SF63">
    <property type="entry name" value="AMINO ACID TRANSPORTER"/>
    <property type="match status" value="1"/>
</dbReference>
<organism evidence="9 10">
    <name type="scientific">Dissulfuribacter thermophilus</name>
    <dbReference type="NCBI Taxonomy" id="1156395"/>
    <lineage>
        <taxon>Bacteria</taxon>
        <taxon>Pseudomonadati</taxon>
        <taxon>Thermodesulfobacteriota</taxon>
        <taxon>Dissulfuribacteria</taxon>
        <taxon>Dissulfuribacterales</taxon>
        <taxon>Dissulfuribacteraceae</taxon>
        <taxon>Dissulfuribacter</taxon>
    </lineage>
</organism>
<gene>
    <name evidence="9" type="ORF">DBT_2168</name>
</gene>
<evidence type="ECO:0000256" key="6">
    <source>
        <dbReference type="ARBA" id="ARBA00023136"/>
    </source>
</evidence>
<evidence type="ECO:0000256" key="5">
    <source>
        <dbReference type="ARBA" id="ARBA00022989"/>
    </source>
</evidence>
<keyword evidence="10" id="KW-1185">Reference proteome</keyword>
<keyword evidence="6 8" id="KW-0472">Membrane</keyword>
<dbReference type="InterPro" id="IPR036458">
    <property type="entry name" value="Na:dicarbo_symporter_sf"/>
</dbReference>
<dbReference type="OrthoDB" id="9766690at2"/>
<dbReference type="GO" id="GO:1902475">
    <property type="term" value="P:L-alpha-amino acid transmembrane transport"/>
    <property type="evidence" value="ECO:0007669"/>
    <property type="project" value="UniProtKB-ARBA"/>
</dbReference>
<comment type="subcellular location">
    <subcellularLocation>
        <location evidence="1">Membrane</location>
        <topology evidence="1">Multi-pass membrane protein</topology>
    </subcellularLocation>
</comment>
<sequence>MADAKKIIIALILGLALGALSAEIPQPLSGYLFETYSFFGSLFLNALKMIIVPLVASSIITGIAGIGGARDLRGLSLKTFSYYMVTSLVAVITGLILVNLLTPGEIQGKSLTTILELKEFAGGTGIVEEKVGAAGFKSVLNVFLEMVPPNIIKAAAEGQMLGIISFSLLFGLFIPRIGHEYSEILFKFVRGVHEIMMAITELVMKFAPLGILCLVAKVVTEAGGSNIVELLKGLGLFALTVFLGLFIHVFFTLFLTIRHIAKASPLSHFRAMAPALVTAFSTASSSATLPITMECLEKRLGVSERITGFVIPLGATINMDGTALYECVAALFIAQALGFEMSFLSQFVVVWTALLTSIGVAGIPAASLVAIAIILKAVGLPVEAMAIILPVDRLLDMLRTSVNVFSDSVGALIVSKFEERQGT</sequence>
<protein>
    <submittedName>
        <fullName evidence="9">Proton/glutamate symport protein</fullName>
    </submittedName>
</protein>
<keyword evidence="7" id="KW-0325">Glycoprotein</keyword>
<dbReference type="EMBL" id="MAGO01000012">
    <property type="protein sequence ID" value="OCC14439.1"/>
    <property type="molecule type" value="Genomic_DNA"/>
</dbReference>
<name>A0A1B9F3C7_9BACT</name>
<evidence type="ECO:0000256" key="4">
    <source>
        <dbReference type="ARBA" id="ARBA00022847"/>
    </source>
</evidence>
<keyword evidence="4" id="KW-0769">Symport</keyword>
<dbReference type="PANTHER" id="PTHR11958">
    <property type="entry name" value="SODIUM/DICARBOXYLATE SYMPORTER-RELATED"/>
    <property type="match status" value="1"/>
</dbReference>
<comment type="caution">
    <text evidence="9">The sequence shown here is derived from an EMBL/GenBank/DDBJ whole genome shotgun (WGS) entry which is preliminary data.</text>
</comment>
<dbReference type="Gene3D" id="1.10.3860.10">
    <property type="entry name" value="Sodium:dicarboxylate symporter"/>
    <property type="match status" value="1"/>
</dbReference>
<evidence type="ECO:0000256" key="3">
    <source>
        <dbReference type="ARBA" id="ARBA00022692"/>
    </source>
</evidence>
<dbReference type="InterPro" id="IPR018107">
    <property type="entry name" value="Na-dicarboxylate_symporter_CS"/>
</dbReference>